<evidence type="ECO:0000256" key="3">
    <source>
        <dbReference type="SAM" id="Coils"/>
    </source>
</evidence>
<evidence type="ECO:0000256" key="4">
    <source>
        <dbReference type="SAM" id="MobiDB-lite"/>
    </source>
</evidence>
<feature type="compositionally biased region" description="Basic residues" evidence="4">
    <location>
        <begin position="246"/>
        <end position="256"/>
    </location>
</feature>
<comment type="similarity">
    <text evidence="1">Belongs to the WEB family.</text>
</comment>
<dbReference type="InterPro" id="IPR008545">
    <property type="entry name" value="Web"/>
</dbReference>
<evidence type="ECO:0000256" key="2">
    <source>
        <dbReference type="ARBA" id="ARBA00023054"/>
    </source>
</evidence>
<dbReference type="GO" id="GO:0005829">
    <property type="term" value="C:cytosol"/>
    <property type="evidence" value="ECO:0007669"/>
    <property type="project" value="TreeGrafter"/>
</dbReference>
<dbReference type="GO" id="GO:0009904">
    <property type="term" value="P:chloroplast accumulation movement"/>
    <property type="evidence" value="ECO:0007669"/>
    <property type="project" value="TreeGrafter"/>
</dbReference>
<keyword evidence="2 3" id="KW-0175">Coiled coil</keyword>
<keyword evidence="6" id="KW-1185">Reference proteome</keyword>
<name>A0A6G1CET9_9ORYZ</name>
<dbReference type="GO" id="GO:0009903">
    <property type="term" value="P:chloroplast avoidance movement"/>
    <property type="evidence" value="ECO:0007669"/>
    <property type="project" value="TreeGrafter"/>
</dbReference>
<dbReference type="EMBL" id="SPHZ02000009">
    <property type="protein sequence ID" value="KAF0898689.1"/>
    <property type="molecule type" value="Genomic_DNA"/>
</dbReference>
<reference evidence="5 6" key="1">
    <citation type="submission" date="2019-11" db="EMBL/GenBank/DDBJ databases">
        <title>Whole genome sequence of Oryza granulata.</title>
        <authorList>
            <person name="Li W."/>
        </authorList>
    </citation>
    <scope>NUCLEOTIDE SEQUENCE [LARGE SCALE GENOMIC DNA]</scope>
    <source>
        <strain evidence="6">cv. Menghai</strain>
        <tissue evidence="5">Leaf</tissue>
    </source>
</reference>
<organism evidence="5 6">
    <name type="scientific">Oryza meyeriana var. granulata</name>
    <dbReference type="NCBI Taxonomy" id="110450"/>
    <lineage>
        <taxon>Eukaryota</taxon>
        <taxon>Viridiplantae</taxon>
        <taxon>Streptophyta</taxon>
        <taxon>Embryophyta</taxon>
        <taxon>Tracheophyta</taxon>
        <taxon>Spermatophyta</taxon>
        <taxon>Magnoliopsida</taxon>
        <taxon>Liliopsida</taxon>
        <taxon>Poales</taxon>
        <taxon>Poaceae</taxon>
        <taxon>BOP clade</taxon>
        <taxon>Oryzoideae</taxon>
        <taxon>Oryzeae</taxon>
        <taxon>Oryzinae</taxon>
        <taxon>Oryza</taxon>
        <taxon>Oryza meyeriana</taxon>
    </lineage>
</organism>
<dbReference type="Pfam" id="PF05701">
    <property type="entry name" value="WEMBL"/>
    <property type="match status" value="1"/>
</dbReference>
<dbReference type="AlphaFoldDB" id="A0A6G1CET9"/>
<accession>A0A6G1CET9</accession>
<comment type="caution">
    <text evidence="5">The sequence shown here is derived from an EMBL/GenBank/DDBJ whole genome shotgun (WGS) entry which is preliminary data.</text>
</comment>
<proteinExistence type="inferred from homology"/>
<evidence type="ECO:0000256" key="1">
    <source>
        <dbReference type="ARBA" id="ARBA00005485"/>
    </source>
</evidence>
<feature type="region of interest" description="Disordered" evidence="4">
    <location>
        <begin position="246"/>
        <end position="267"/>
    </location>
</feature>
<feature type="coiled-coil region" evidence="3">
    <location>
        <begin position="77"/>
        <end position="125"/>
    </location>
</feature>
<dbReference type="Proteomes" id="UP000479710">
    <property type="component" value="Unassembled WGS sequence"/>
</dbReference>
<dbReference type="OrthoDB" id="1931671at2759"/>
<feature type="coiled-coil region" evidence="3">
    <location>
        <begin position="189"/>
        <end position="226"/>
    </location>
</feature>
<evidence type="ECO:0000313" key="5">
    <source>
        <dbReference type="EMBL" id="KAF0898689.1"/>
    </source>
</evidence>
<protein>
    <submittedName>
        <fullName evidence="5">Uncharacterized protein</fullName>
    </submittedName>
</protein>
<feature type="compositionally biased region" description="Polar residues" evidence="4">
    <location>
        <begin position="257"/>
        <end position="267"/>
    </location>
</feature>
<gene>
    <name evidence="5" type="ORF">E2562_009307</name>
</gene>
<evidence type="ECO:0000313" key="6">
    <source>
        <dbReference type="Proteomes" id="UP000479710"/>
    </source>
</evidence>
<dbReference type="PANTHER" id="PTHR32054:SF15">
    <property type="entry name" value="OS09G0458000 PROTEIN"/>
    <property type="match status" value="1"/>
</dbReference>
<sequence>MRIDIEKAKDEVKSLWNDAATLRANVEKEKTNLVELRQKENLAFAFALSLQEELSKIAFELNMVEERTKAAKLPLELQQASKELEHAKMNVMFARNEMEKAREEANQAQAEVNVVQLRIEATSREILALNASREIAVASANALQDYKHEVELEPQAERRNNNTTLSLEEYNVLCKKVQDAEDLAKKRVIRAVEKIKEAKEAEVRSLDRLDQLIKQIDDRRVALREAHEKANVAYDGKLAMENELRKRRAQHEKQRKTGSNADRMQIN</sequence>
<dbReference type="PANTHER" id="PTHR32054">
    <property type="entry name" value="HEAVY CHAIN, PUTATIVE, EXPRESSED-RELATED-RELATED"/>
    <property type="match status" value="1"/>
</dbReference>